<dbReference type="GeneTree" id="ENSGT00940000168076"/>
<dbReference type="Proteomes" id="UP000694620">
    <property type="component" value="Chromosome 4"/>
</dbReference>
<gene>
    <name evidence="1" type="primary">tex55</name>
</gene>
<reference evidence="1" key="3">
    <citation type="submission" date="2025-09" db="UniProtKB">
        <authorList>
            <consortium name="Ensembl"/>
        </authorList>
    </citation>
    <scope>IDENTIFICATION</scope>
</reference>
<accession>A0A8C4RHQ6</accession>
<evidence type="ECO:0000313" key="1">
    <source>
        <dbReference type="Ensembl" id="ENSECRP00000001835.1"/>
    </source>
</evidence>
<dbReference type="PANTHER" id="PTHR47110">
    <property type="entry name" value="TESTIS-SPECIFIC EXPRESSED PROTEIN 55"/>
    <property type="match status" value="1"/>
</dbReference>
<dbReference type="Pfam" id="PF17819">
    <property type="entry name" value="Tex55"/>
    <property type="match status" value="1"/>
</dbReference>
<dbReference type="InterPro" id="IPR048377">
    <property type="entry name" value="TEX55_DD"/>
</dbReference>
<dbReference type="Gene3D" id="1.20.890.10">
    <property type="entry name" value="cAMP-dependent protein kinase regulatory subunit, dimerization-anchoring domain"/>
    <property type="match status" value="1"/>
</dbReference>
<dbReference type="Ensembl" id="ENSECRT00000001859.1">
    <property type="protein sequence ID" value="ENSECRP00000001835.1"/>
    <property type="gene ID" value="ENSECRG00000001273.1"/>
</dbReference>
<sequence>MKVSRARSSFILHSNSISSILDYILQTHMKKKNNYASKPTIPSCTLRSPPHNRTQHATRASAPTALRHHVSMDQAHAVPVIPRLYCVPLPGNADSSSRSESIQVRKSALAAGGTAFSGMAEGQSMDRVLITENPELETSLTNRTPPAYEDPYQRSVKYMEKHNILQIFQEMTENLVFERPEDPLQFMLEQVQAMIKNKAEAD</sequence>
<dbReference type="PANTHER" id="PTHR47110:SF3">
    <property type="entry name" value="TESTIS-SPECIFIC EXPRESSED PROTEIN 55-LIKE"/>
    <property type="match status" value="1"/>
</dbReference>
<dbReference type="SUPFAM" id="SSF47391">
    <property type="entry name" value="Dimerization-anchoring domain of cAMP-dependent PK regulatory subunit"/>
    <property type="match status" value="1"/>
</dbReference>
<name>A0A8C4RHQ6_ERPCA</name>
<reference evidence="1" key="1">
    <citation type="submission" date="2021-06" db="EMBL/GenBank/DDBJ databases">
        <authorList>
            <consortium name="Wellcome Sanger Institute Data Sharing"/>
        </authorList>
    </citation>
    <scope>NUCLEOTIDE SEQUENCE [LARGE SCALE GENOMIC DNA]</scope>
</reference>
<organism evidence="1 2">
    <name type="scientific">Erpetoichthys calabaricus</name>
    <name type="common">Rope fish</name>
    <name type="synonym">Calamoichthys calabaricus</name>
    <dbReference type="NCBI Taxonomy" id="27687"/>
    <lineage>
        <taxon>Eukaryota</taxon>
        <taxon>Metazoa</taxon>
        <taxon>Chordata</taxon>
        <taxon>Craniata</taxon>
        <taxon>Vertebrata</taxon>
        <taxon>Euteleostomi</taxon>
        <taxon>Actinopterygii</taxon>
        <taxon>Polypteriformes</taxon>
        <taxon>Polypteridae</taxon>
        <taxon>Erpetoichthys</taxon>
    </lineage>
</organism>
<dbReference type="InterPro" id="IPR040760">
    <property type="entry name" value="Tex55"/>
</dbReference>
<reference evidence="1" key="2">
    <citation type="submission" date="2025-08" db="UniProtKB">
        <authorList>
            <consortium name="Ensembl"/>
        </authorList>
    </citation>
    <scope>IDENTIFICATION</scope>
</reference>
<dbReference type="CDD" id="cd22975">
    <property type="entry name" value="DD_TEX55"/>
    <property type="match status" value="1"/>
</dbReference>
<keyword evidence="2" id="KW-1185">Reference proteome</keyword>
<evidence type="ECO:0000313" key="2">
    <source>
        <dbReference type="Proteomes" id="UP000694620"/>
    </source>
</evidence>
<dbReference type="AlphaFoldDB" id="A0A8C4RHQ6"/>
<protein>
    <submittedName>
        <fullName evidence="1">Uncharacterized protein</fullName>
    </submittedName>
</protein>
<proteinExistence type="predicted"/>